<sequence length="255" mass="29764">MSNSMLNEAEPKELRDESDFEVIFSNSDYISVCGFGSLLSERSARGTFPELINFRMARLNGFRRFFGHVAPIFFERGIAKPETKCFTTCYSSEYQEISSLCSEPCEGENIIITVFEIKKSEIPAFIQREIEFRFLIVLPETLDGKIYDKPAVLCSRYTDEEFFQVRCKGNKDIYFHHYGRRNIDKIWRDDILPCRVYLRHCVLAAKNLGEIAYNNFLDHTFLGDRRTTLRKYLTSYGSGIMEEEPPESIKFRYDG</sequence>
<evidence type="ECO:0000313" key="1">
    <source>
        <dbReference type="Proteomes" id="UP001652600"/>
    </source>
</evidence>
<protein>
    <submittedName>
        <fullName evidence="2">Uncharacterized protein LOC103497823 isoform X1</fullName>
    </submittedName>
</protein>
<proteinExistence type="predicted"/>
<gene>
    <name evidence="2" type="primary">LOC103497823</name>
</gene>
<dbReference type="RefSeq" id="XP_008458397.2">
    <property type="nucleotide sequence ID" value="XM_008460175.3"/>
</dbReference>
<dbReference type="Proteomes" id="UP001652600">
    <property type="component" value="Chromosome 11"/>
</dbReference>
<dbReference type="eggNOG" id="ENOG502QSZV">
    <property type="taxonomic scope" value="Eukaryota"/>
</dbReference>
<dbReference type="GeneID" id="103497823"/>
<evidence type="ECO:0000313" key="2">
    <source>
        <dbReference type="RefSeq" id="XP_008458397.2"/>
    </source>
</evidence>
<dbReference type="PANTHER" id="PTHR35748:SF1">
    <property type="entry name" value="OS05G0358400 PROTEIN"/>
    <property type="match status" value="1"/>
</dbReference>
<name>A0A1S3C7A6_CUCME</name>
<reference evidence="2" key="1">
    <citation type="submission" date="2025-08" db="UniProtKB">
        <authorList>
            <consortium name="RefSeq"/>
        </authorList>
    </citation>
    <scope>IDENTIFICATION</scope>
    <source>
        <tissue evidence="2">Stem</tissue>
    </source>
</reference>
<keyword evidence="1" id="KW-1185">Reference proteome</keyword>
<accession>A0A1S3C7A6</accession>
<dbReference type="PANTHER" id="PTHR35748">
    <property type="entry name" value="OS05G0358400 PROTEIN"/>
    <property type="match status" value="1"/>
</dbReference>
<dbReference type="AlphaFoldDB" id="A0A1S3C7A6"/>
<dbReference type="FunCoup" id="A0A1S3C7A6">
    <property type="interactions" value="203"/>
</dbReference>
<dbReference type="KEGG" id="cmo:103497823"/>
<dbReference type="InParanoid" id="A0A1S3C7A6"/>
<organism evidence="1 2">
    <name type="scientific">Cucumis melo</name>
    <name type="common">Muskmelon</name>
    <dbReference type="NCBI Taxonomy" id="3656"/>
    <lineage>
        <taxon>Eukaryota</taxon>
        <taxon>Viridiplantae</taxon>
        <taxon>Streptophyta</taxon>
        <taxon>Embryophyta</taxon>
        <taxon>Tracheophyta</taxon>
        <taxon>Spermatophyta</taxon>
        <taxon>Magnoliopsida</taxon>
        <taxon>eudicotyledons</taxon>
        <taxon>Gunneridae</taxon>
        <taxon>Pentapetalae</taxon>
        <taxon>rosids</taxon>
        <taxon>fabids</taxon>
        <taxon>Cucurbitales</taxon>
        <taxon>Cucurbitaceae</taxon>
        <taxon>Benincaseae</taxon>
        <taxon>Cucumis</taxon>
    </lineage>
</organism>